<keyword evidence="2" id="KW-1185">Reference proteome</keyword>
<proteinExistence type="predicted"/>
<name>A0A0C9STT0_PAXIN</name>
<dbReference type="OrthoDB" id="3174539at2759"/>
<evidence type="ECO:0000313" key="1">
    <source>
        <dbReference type="EMBL" id="KIJ12299.1"/>
    </source>
</evidence>
<dbReference type="AlphaFoldDB" id="A0A0C9STT0"/>
<dbReference type="EMBL" id="KN819366">
    <property type="protein sequence ID" value="KIJ12299.1"/>
    <property type="molecule type" value="Genomic_DNA"/>
</dbReference>
<sequence length="359" mass="40047">MPLLPNLRRLKYDLIINNLHLDVGSATYVASLFTLFSPNLLQEYHDRHRFLMYLPKCCPQIKALGVLFLEIAEYLAVFASFQHLKSLSLAAVSGFAMDFSSFMNPLHSFPSIVNLIVECCSANMVLQIFKAIHSTQLRDIDLNFCTDIDITDLREVLAIVASRPAWKQFLHLISIAPKNVSSMTNNDVRGLLTLNHLRDLRLDGTGLVLDDCLLDSMAKAWPMLERLSITDLGSGIPSNATLNGLVPFFKHCPHLETLELRLDAREVPASSNAAHASRDESREGDRTDVLLGVDGDSEIRDPIGVASFLLNLFPRITLSIVVLDPDDYDEEDFELWGRVVDIIEGAPEVNPPPAISWNP</sequence>
<protein>
    <submittedName>
        <fullName evidence="1">Uncharacterized protein</fullName>
    </submittedName>
</protein>
<dbReference type="HOGENOM" id="CLU_771833_0_0_1"/>
<gene>
    <name evidence="1" type="ORF">PAXINDRAFT_101299</name>
</gene>
<reference evidence="1 2" key="1">
    <citation type="submission" date="2014-06" db="EMBL/GenBank/DDBJ databases">
        <authorList>
            <consortium name="DOE Joint Genome Institute"/>
            <person name="Kuo A."/>
            <person name="Kohler A."/>
            <person name="Nagy L.G."/>
            <person name="Floudas D."/>
            <person name="Copeland A."/>
            <person name="Barry K.W."/>
            <person name="Cichocki N."/>
            <person name="Veneault-Fourrey C."/>
            <person name="LaButti K."/>
            <person name="Lindquist E.A."/>
            <person name="Lipzen A."/>
            <person name="Lundell T."/>
            <person name="Morin E."/>
            <person name="Murat C."/>
            <person name="Sun H."/>
            <person name="Tunlid A."/>
            <person name="Henrissat B."/>
            <person name="Grigoriev I.V."/>
            <person name="Hibbett D.S."/>
            <person name="Martin F."/>
            <person name="Nordberg H.P."/>
            <person name="Cantor M.N."/>
            <person name="Hua S.X."/>
        </authorList>
    </citation>
    <scope>NUCLEOTIDE SEQUENCE [LARGE SCALE GENOMIC DNA]</scope>
    <source>
        <strain evidence="1 2">ATCC 200175</strain>
    </source>
</reference>
<reference evidence="2" key="2">
    <citation type="submission" date="2015-01" db="EMBL/GenBank/DDBJ databases">
        <title>Evolutionary Origins and Diversification of the Mycorrhizal Mutualists.</title>
        <authorList>
            <consortium name="DOE Joint Genome Institute"/>
            <consortium name="Mycorrhizal Genomics Consortium"/>
            <person name="Kohler A."/>
            <person name="Kuo A."/>
            <person name="Nagy L.G."/>
            <person name="Floudas D."/>
            <person name="Copeland A."/>
            <person name="Barry K.W."/>
            <person name="Cichocki N."/>
            <person name="Veneault-Fourrey C."/>
            <person name="LaButti K."/>
            <person name="Lindquist E.A."/>
            <person name="Lipzen A."/>
            <person name="Lundell T."/>
            <person name="Morin E."/>
            <person name="Murat C."/>
            <person name="Riley R."/>
            <person name="Ohm R."/>
            <person name="Sun H."/>
            <person name="Tunlid A."/>
            <person name="Henrissat B."/>
            <person name="Grigoriev I.V."/>
            <person name="Hibbett D.S."/>
            <person name="Martin F."/>
        </authorList>
    </citation>
    <scope>NUCLEOTIDE SEQUENCE [LARGE SCALE GENOMIC DNA]</scope>
    <source>
        <strain evidence="2">ATCC 200175</strain>
    </source>
</reference>
<dbReference type="SUPFAM" id="SSF52047">
    <property type="entry name" value="RNI-like"/>
    <property type="match status" value="1"/>
</dbReference>
<accession>A0A0C9STT0</accession>
<organism evidence="1 2">
    <name type="scientific">Paxillus involutus ATCC 200175</name>
    <dbReference type="NCBI Taxonomy" id="664439"/>
    <lineage>
        <taxon>Eukaryota</taxon>
        <taxon>Fungi</taxon>
        <taxon>Dikarya</taxon>
        <taxon>Basidiomycota</taxon>
        <taxon>Agaricomycotina</taxon>
        <taxon>Agaricomycetes</taxon>
        <taxon>Agaricomycetidae</taxon>
        <taxon>Boletales</taxon>
        <taxon>Paxilineae</taxon>
        <taxon>Paxillaceae</taxon>
        <taxon>Paxillus</taxon>
    </lineage>
</organism>
<dbReference type="Proteomes" id="UP000053647">
    <property type="component" value="Unassembled WGS sequence"/>
</dbReference>
<dbReference type="Gene3D" id="3.80.10.10">
    <property type="entry name" value="Ribonuclease Inhibitor"/>
    <property type="match status" value="1"/>
</dbReference>
<dbReference type="InterPro" id="IPR032675">
    <property type="entry name" value="LRR_dom_sf"/>
</dbReference>
<evidence type="ECO:0000313" key="2">
    <source>
        <dbReference type="Proteomes" id="UP000053647"/>
    </source>
</evidence>